<feature type="domain" description="WsaF C-terminal" evidence="2">
    <location>
        <begin position="228"/>
        <end position="361"/>
    </location>
</feature>
<dbReference type="GO" id="GO:0030247">
    <property type="term" value="F:polysaccharide binding"/>
    <property type="evidence" value="ECO:0007669"/>
    <property type="project" value="InterPro"/>
</dbReference>
<sequence length="409" mass="45858">MTQGTASYTTAKDDYLQENYTLEIDETQVGKSRLNVFVPHVFREYEFGGLSSVLELAKYLSAFYDAVRFVSLFPIPAPEDSVAIADYTRGPAKETVSLTSLAGNTPLPCHDGDIFLCSYWPSVFAWDIFAAKLRDKGRKPNPFYYFIQDWEPGFYPMGYKHMLAEATYTFREECVPIFNSIELAKFFKIKNYKFNTGYAIRPALNNALYNILKTMHWELPAKPSNMTTVLIYGRPNQPRNCFDFIIESLERYFASPDAIDPAHLALLSVGLPHANIPFGNGATLKSLGKLSIHDYAMLLLNSHVGISLMASPHPSYPPLEMATFGLQVITNNYLGKDLNGTHPHIVALPTLSTSRMAEALQEALAKAHQITKSPTKATLPTSLSKDPWLRNFELSQIPILHAKINTPMI</sequence>
<dbReference type="Gene3D" id="3.40.50.11090">
    <property type="match status" value="1"/>
</dbReference>
<dbReference type="Proteomes" id="UP000482487">
    <property type="component" value="Unassembled WGS sequence"/>
</dbReference>
<evidence type="ECO:0000259" key="2">
    <source>
        <dbReference type="Pfam" id="PF22772"/>
    </source>
</evidence>
<dbReference type="Pfam" id="PF22772">
    <property type="entry name" value="WsaF_C"/>
    <property type="match status" value="1"/>
</dbReference>
<gene>
    <name evidence="3" type="ORF">GTA51_07340</name>
</gene>
<protein>
    <recommendedName>
        <fullName evidence="5">Glycosyltransferase family 1 protein</fullName>
    </recommendedName>
</protein>
<name>A0A7C9MI30_9BACT</name>
<dbReference type="OrthoDB" id="9816564at2"/>
<dbReference type="Gene3D" id="3.40.50.2000">
    <property type="entry name" value="Glycogen Phosphorylase B"/>
    <property type="match status" value="1"/>
</dbReference>
<feature type="domain" description="WsaF N-terminal" evidence="1">
    <location>
        <begin position="33"/>
        <end position="180"/>
    </location>
</feature>
<dbReference type="AlphaFoldDB" id="A0A7C9MI30"/>
<evidence type="ECO:0000313" key="4">
    <source>
        <dbReference type="Proteomes" id="UP000482487"/>
    </source>
</evidence>
<accession>A0A7C9MI30</accession>
<dbReference type="InterPro" id="IPR055050">
    <property type="entry name" value="WsaF_C"/>
</dbReference>
<evidence type="ECO:0000259" key="1">
    <source>
        <dbReference type="Pfam" id="PF21374"/>
    </source>
</evidence>
<evidence type="ECO:0008006" key="5">
    <source>
        <dbReference type="Google" id="ProtNLM"/>
    </source>
</evidence>
<reference evidence="3 4" key="1">
    <citation type="submission" date="2020-01" db="EMBL/GenBank/DDBJ databases">
        <title>Genome sequence of Desulfovibrio aerotolerans DSM 16695(T).</title>
        <authorList>
            <person name="Karnachuk O."/>
            <person name="Avakyan M."/>
            <person name="Mardanov A."/>
            <person name="Kadnikov V."/>
            <person name="Ravin N."/>
        </authorList>
    </citation>
    <scope>NUCLEOTIDE SEQUENCE [LARGE SCALE GENOMIC DNA]</scope>
    <source>
        <strain evidence="3 4">DSM 16695</strain>
    </source>
</reference>
<keyword evidence="4" id="KW-1185">Reference proteome</keyword>
<proteinExistence type="predicted"/>
<dbReference type="RefSeq" id="WP_160959925.1">
    <property type="nucleotide sequence ID" value="NZ_WVUD01000009.1"/>
</dbReference>
<comment type="caution">
    <text evidence="3">The sequence shown here is derived from an EMBL/GenBank/DDBJ whole genome shotgun (WGS) entry which is preliminary data.</text>
</comment>
<dbReference type="EMBL" id="WVUD01000009">
    <property type="protein sequence ID" value="MYL82948.1"/>
    <property type="molecule type" value="Genomic_DNA"/>
</dbReference>
<dbReference type="Pfam" id="PF21374">
    <property type="entry name" value="WsaF_N"/>
    <property type="match status" value="1"/>
</dbReference>
<organism evidence="3 4">
    <name type="scientific">Solidesulfovibrio aerotolerans</name>
    <dbReference type="NCBI Taxonomy" id="295255"/>
    <lineage>
        <taxon>Bacteria</taxon>
        <taxon>Pseudomonadati</taxon>
        <taxon>Thermodesulfobacteriota</taxon>
        <taxon>Desulfovibrionia</taxon>
        <taxon>Desulfovibrionales</taxon>
        <taxon>Desulfovibrionaceae</taxon>
        <taxon>Solidesulfovibrio</taxon>
    </lineage>
</organism>
<dbReference type="InterPro" id="IPR048510">
    <property type="entry name" value="WsaF_N"/>
</dbReference>
<evidence type="ECO:0000313" key="3">
    <source>
        <dbReference type="EMBL" id="MYL82948.1"/>
    </source>
</evidence>